<name>A0A3R9PYB9_9BACI</name>
<dbReference type="AlphaFoldDB" id="A0A3R9PYB9"/>
<dbReference type="InterPro" id="IPR009526">
    <property type="entry name" value="DUF1146"/>
</dbReference>
<feature type="transmembrane region" description="Helical" evidence="1">
    <location>
        <begin position="7"/>
        <end position="26"/>
    </location>
</feature>
<dbReference type="RefSeq" id="WP_125562085.1">
    <property type="nucleotide sequence ID" value="NZ_RBVX01000056.1"/>
</dbReference>
<dbReference type="EMBL" id="RBVX01000056">
    <property type="protein sequence ID" value="RSL29674.1"/>
    <property type="molecule type" value="Genomic_DNA"/>
</dbReference>
<dbReference type="Proteomes" id="UP000275076">
    <property type="component" value="Unassembled WGS sequence"/>
</dbReference>
<sequence>MNPEGQEAVLHITVNLVFLVIVWWSLQTFRFDVFVRNPEGPKAKLLMVLVTIALSHLVSSFFIEYLNGSLMLRHLL</sequence>
<comment type="caution">
    <text evidence="2">The sequence shown here is derived from an EMBL/GenBank/DDBJ whole genome shotgun (WGS) entry which is preliminary data.</text>
</comment>
<gene>
    <name evidence="2" type="ORF">D7Z54_30015</name>
</gene>
<accession>A0A3R9PYB9</accession>
<evidence type="ECO:0000313" key="3">
    <source>
        <dbReference type="Proteomes" id="UP000275076"/>
    </source>
</evidence>
<feature type="transmembrane region" description="Helical" evidence="1">
    <location>
        <begin position="46"/>
        <end position="66"/>
    </location>
</feature>
<proteinExistence type="predicted"/>
<keyword evidence="1" id="KW-0812">Transmembrane</keyword>
<protein>
    <submittedName>
        <fullName evidence="2">DUF1146 domain-containing protein</fullName>
    </submittedName>
</protein>
<organism evidence="2 3">
    <name type="scientific">Salibacterium salarium</name>
    <dbReference type="NCBI Taxonomy" id="284579"/>
    <lineage>
        <taxon>Bacteria</taxon>
        <taxon>Bacillati</taxon>
        <taxon>Bacillota</taxon>
        <taxon>Bacilli</taxon>
        <taxon>Bacillales</taxon>
        <taxon>Bacillaceae</taxon>
    </lineage>
</organism>
<evidence type="ECO:0000313" key="2">
    <source>
        <dbReference type="EMBL" id="RSL29674.1"/>
    </source>
</evidence>
<reference evidence="2 3" key="1">
    <citation type="submission" date="2018-10" db="EMBL/GenBank/DDBJ databases">
        <title>Draft genome sequence of Bacillus salarius IM0101, isolated from a hypersaline soil in Inner Mongolia, China.</title>
        <authorList>
            <person name="Yamprayoonswat W."/>
            <person name="Boonvisut S."/>
            <person name="Jumpathong W."/>
            <person name="Sittihan S."/>
            <person name="Ruangsuj P."/>
            <person name="Wanthongcharoen S."/>
            <person name="Thongpramul N."/>
            <person name="Pimmason S."/>
            <person name="Yu B."/>
            <person name="Yasawong M."/>
        </authorList>
    </citation>
    <scope>NUCLEOTIDE SEQUENCE [LARGE SCALE GENOMIC DNA]</scope>
    <source>
        <strain evidence="2 3">IM0101</strain>
    </source>
</reference>
<dbReference type="NCBIfam" id="TIGR02327">
    <property type="entry name" value="int_mem_ywzB"/>
    <property type="match status" value="1"/>
</dbReference>
<keyword evidence="3" id="KW-1185">Reference proteome</keyword>
<keyword evidence="1" id="KW-1133">Transmembrane helix</keyword>
<evidence type="ECO:0000256" key="1">
    <source>
        <dbReference type="SAM" id="Phobius"/>
    </source>
</evidence>
<dbReference type="OrthoDB" id="1651016at2"/>
<keyword evidence="1" id="KW-0472">Membrane</keyword>
<dbReference type="Pfam" id="PF06612">
    <property type="entry name" value="DUF1146"/>
    <property type="match status" value="1"/>
</dbReference>